<evidence type="ECO:0000313" key="7">
    <source>
        <dbReference type="Proteomes" id="UP000580910"/>
    </source>
</evidence>
<sequence>MALLHAATLNPSKIELLSAWLPTQPWAGDVSALEQVGAYRFDDPQGEVGLEAFLLRTGDGRLLHVPVTYRGAPLEGADGALVGTTDHSTLGKRWVYDGTADPVWLLAAATAALTGGHEAELLIDLGKGLERRDPTVRVQGSGSTDVPVPSLDDLSVSVARVVGERVDGAATVSARWEGGEAVVIGVG</sequence>
<keyword evidence="2" id="KW-0547">Nucleotide-binding</keyword>
<keyword evidence="4" id="KW-0067">ATP-binding</keyword>
<protein>
    <recommendedName>
        <fullName evidence="5">Maltokinase N-terminal cap domain-containing protein</fullName>
    </recommendedName>
</protein>
<organism evidence="6 7">
    <name type="scientific">Nocardioides ginsengisegetis</name>
    <dbReference type="NCBI Taxonomy" id="661491"/>
    <lineage>
        <taxon>Bacteria</taxon>
        <taxon>Bacillati</taxon>
        <taxon>Actinomycetota</taxon>
        <taxon>Actinomycetes</taxon>
        <taxon>Propionibacteriales</taxon>
        <taxon>Nocardioidaceae</taxon>
        <taxon>Nocardioides</taxon>
    </lineage>
</organism>
<evidence type="ECO:0000256" key="4">
    <source>
        <dbReference type="ARBA" id="ARBA00022840"/>
    </source>
</evidence>
<accession>A0A7W3P9M6</accession>
<evidence type="ECO:0000259" key="5">
    <source>
        <dbReference type="Pfam" id="PF18085"/>
    </source>
</evidence>
<keyword evidence="3" id="KW-0418">Kinase</keyword>
<dbReference type="InterPro" id="IPR040999">
    <property type="entry name" value="Mak_N_cap"/>
</dbReference>
<dbReference type="GO" id="GO:0005524">
    <property type="term" value="F:ATP binding"/>
    <property type="evidence" value="ECO:0007669"/>
    <property type="project" value="UniProtKB-KW"/>
</dbReference>
<feature type="domain" description="Maltokinase N-terminal cap" evidence="5">
    <location>
        <begin position="20"/>
        <end position="101"/>
    </location>
</feature>
<evidence type="ECO:0000256" key="3">
    <source>
        <dbReference type="ARBA" id="ARBA00022777"/>
    </source>
</evidence>
<evidence type="ECO:0000256" key="1">
    <source>
        <dbReference type="ARBA" id="ARBA00022679"/>
    </source>
</evidence>
<dbReference type="AlphaFoldDB" id="A0A7W3P9M6"/>
<dbReference type="RefSeq" id="WP_182538647.1">
    <property type="nucleotide sequence ID" value="NZ_JACGXA010000001.1"/>
</dbReference>
<proteinExistence type="predicted"/>
<evidence type="ECO:0000313" key="6">
    <source>
        <dbReference type="EMBL" id="MBA8803594.1"/>
    </source>
</evidence>
<keyword evidence="1" id="KW-0808">Transferase</keyword>
<reference evidence="6 7" key="1">
    <citation type="submission" date="2020-07" db="EMBL/GenBank/DDBJ databases">
        <title>Sequencing the genomes of 1000 actinobacteria strains.</title>
        <authorList>
            <person name="Klenk H.-P."/>
        </authorList>
    </citation>
    <scope>NUCLEOTIDE SEQUENCE [LARGE SCALE GENOMIC DNA]</scope>
    <source>
        <strain evidence="6 7">DSM 21349</strain>
    </source>
</reference>
<dbReference type="Pfam" id="PF18085">
    <property type="entry name" value="Mak_N_cap"/>
    <property type="match status" value="1"/>
</dbReference>
<dbReference type="GO" id="GO:0016301">
    <property type="term" value="F:kinase activity"/>
    <property type="evidence" value="ECO:0007669"/>
    <property type="project" value="UniProtKB-KW"/>
</dbReference>
<dbReference type="NCBIfam" id="NF047744">
    <property type="entry name" value="CG0192_rel"/>
    <property type="match status" value="1"/>
</dbReference>
<gene>
    <name evidence="6" type="ORF">FB382_001885</name>
</gene>
<name>A0A7W3P9M6_9ACTN</name>
<comment type="caution">
    <text evidence="6">The sequence shown here is derived from an EMBL/GenBank/DDBJ whole genome shotgun (WGS) entry which is preliminary data.</text>
</comment>
<dbReference type="EMBL" id="JACGXA010000001">
    <property type="protein sequence ID" value="MBA8803594.1"/>
    <property type="molecule type" value="Genomic_DNA"/>
</dbReference>
<evidence type="ECO:0000256" key="2">
    <source>
        <dbReference type="ARBA" id="ARBA00022741"/>
    </source>
</evidence>
<dbReference type="Proteomes" id="UP000580910">
    <property type="component" value="Unassembled WGS sequence"/>
</dbReference>
<keyword evidence="7" id="KW-1185">Reference proteome</keyword>